<gene>
    <name evidence="6" type="primary">lptA</name>
    <name evidence="6" type="ORF">GCM10007877_39200</name>
</gene>
<keyword evidence="4" id="KW-0472">Membrane</keyword>
<sequence length="235" mass="26249">MTFFRSLIFNTLYSLSTCLFGLYGLVICPFLPQSWGERGIIVWNRFIVLCFRWVCGVRLKVVGQLPTLDQPYVILANHQSSWETFYLQSLFFPMSTILKQELLKIPFFGWGLAQLKPIAIDRSNPMKALKQVKREGMATINQGRSLLVFPQGTRVSPGETGTYARSGADIAIGANAPIIPIAHNAGSCWVNKSFIKRPGTITVHIGEPLQVDGKSSKEVMAIVQEWIESRIATKA</sequence>
<dbReference type="InterPro" id="IPR002123">
    <property type="entry name" value="Plipid/glycerol_acylTrfase"/>
</dbReference>
<dbReference type="SUPFAM" id="SSF69593">
    <property type="entry name" value="Glycerol-3-phosphate (1)-acyltransferase"/>
    <property type="match status" value="1"/>
</dbReference>
<accession>A0AA37T9H6</accession>
<keyword evidence="3 6" id="KW-0012">Acyltransferase</keyword>
<dbReference type="GO" id="GO:0006654">
    <property type="term" value="P:phosphatidic acid biosynthetic process"/>
    <property type="evidence" value="ECO:0007669"/>
    <property type="project" value="TreeGrafter"/>
</dbReference>
<evidence type="ECO:0000256" key="1">
    <source>
        <dbReference type="ARBA" id="ARBA00005189"/>
    </source>
</evidence>
<feature type="transmembrane region" description="Helical" evidence="4">
    <location>
        <begin position="12"/>
        <end position="31"/>
    </location>
</feature>
<keyword evidence="4" id="KW-0812">Transmembrane</keyword>
<evidence type="ECO:0000256" key="4">
    <source>
        <dbReference type="SAM" id="Phobius"/>
    </source>
</evidence>
<keyword evidence="2" id="KW-0808">Transferase</keyword>
<keyword evidence="4" id="KW-1133">Transmembrane helix</keyword>
<dbReference type="PANTHER" id="PTHR10434">
    <property type="entry name" value="1-ACYL-SN-GLYCEROL-3-PHOSPHATE ACYLTRANSFERASE"/>
    <property type="match status" value="1"/>
</dbReference>
<evidence type="ECO:0000256" key="2">
    <source>
        <dbReference type="ARBA" id="ARBA00022679"/>
    </source>
</evidence>
<protein>
    <submittedName>
        <fullName evidence="6">Lysophosphatidic acid acyltransferase</fullName>
    </submittedName>
</protein>
<dbReference type="GO" id="GO:0003841">
    <property type="term" value="F:1-acylglycerol-3-phosphate O-acyltransferase activity"/>
    <property type="evidence" value="ECO:0007669"/>
    <property type="project" value="TreeGrafter"/>
</dbReference>
<dbReference type="EMBL" id="BSPD01000103">
    <property type="protein sequence ID" value="GLS28201.1"/>
    <property type="molecule type" value="Genomic_DNA"/>
</dbReference>
<comment type="pathway">
    <text evidence="1">Lipid metabolism.</text>
</comment>
<name>A0AA37T9H6_9GAMM</name>
<organism evidence="6 7">
    <name type="scientific">Marinibactrum halimedae</name>
    <dbReference type="NCBI Taxonomy" id="1444977"/>
    <lineage>
        <taxon>Bacteria</taxon>
        <taxon>Pseudomonadati</taxon>
        <taxon>Pseudomonadota</taxon>
        <taxon>Gammaproteobacteria</taxon>
        <taxon>Cellvibrionales</taxon>
        <taxon>Cellvibrionaceae</taxon>
        <taxon>Marinibactrum</taxon>
    </lineage>
</organism>
<evidence type="ECO:0000256" key="3">
    <source>
        <dbReference type="ARBA" id="ARBA00023315"/>
    </source>
</evidence>
<dbReference type="CDD" id="cd07989">
    <property type="entry name" value="LPLAT_AGPAT-like"/>
    <property type="match status" value="1"/>
</dbReference>
<comment type="caution">
    <text evidence="6">The sequence shown here is derived from an EMBL/GenBank/DDBJ whole genome shotgun (WGS) entry which is preliminary data.</text>
</comment>
<reference evidence="6 7" key="1">
    <citation type="journal article" date="2014" name="Int. J. Syst. Evol. Microbiol.">
        <title>Complete genome sequence of Corynebacterium casei LMG S-19264T (=DSM 44701T), isolated from a smear-ripened cheese.</title>
        <authorList>
            <consortium name="US DOE Joint Genome Institute (JGI-PGF)"/>
            <person name="Walter F."/>
            <person name="Albersmeier A."/>
            <person name="Kalinowski J."/>
            <person name="Ruckert C."/>
        </authorList>
    </citation>
    <scope>NUCLEOTIDE SEQUENCE [LARGE SCALE GENOMIC DNA]</scope>
    <source>
        <strain evidence="6 7">NBRC 110095</strain>
    </source>
</reference>
<dbReference type="SMART" id="SM00563">
    <property type="entry name" value="PlsC"/>
    <property type="match status" value="1"/>
</dbReference>
<evidence type="ECO:0000313" key="6">
    <source>
        <dbReference type="EMBL" id="GLS28201.1"/>
    </source>
</evidence>
<dbReference type="RefSeq" id="WP_232594618.1">
    <property type="nucleotide sequence ID" value="NZ_BSPD01000103.1"/>
</dbReference>
<dbReference type="AlphaFoldDB" id="A0AA37T9H6"/>
<evidence type="ECO:0000313" key="7">
    <source>
        <dbReference type="Proteomes" id="UP001156870"/>
    </source>
</evidence>
<proteinExistence type="predicted"/>
<feature type="domain" description="Phospholipid/glycerol acyltransferase" evidence="5">
    <location>
        <begin position="72"/>
        <end position="186"/>
    </location>
</feature>
<dbReference type="Proteomes" id="UP001156870">
    <property type="component" value="Unassembled WGS sequence"/>
</dbReference>
<dbReference type="PANTHER" id="PTHR10434:SF40">
    <property type="entry name" value="1-ACYL-SN-GLYCEROL-3-PHOSPHATE ACYLTRANSFERASE"/>
    <property type="match status" value="1"/>
</dbReference>
<keyword evidence="7" id="KW-1185">Reference proteome</keyword>
<evidence type="ECO:0000259" key="5">
    <source>
        <dbReference type="SMART" id="SM00563"/>
    </source>
</evidence>
<dbReference type="Pfam" id="PF01553">
    <property type="entry name" value="Acyltransferase"/>
    <property type="match status" value="1"/>
</dbReference>